<dbReference type="EMBL" id="CP097116">
    <property type="protein sequence ID" value="USS84530.1"/>
    <property type="molecule type" value="Genomic_DNA"/>
</dbReference>
<proteinExistence type="predicted"/>
<gene>
    <name evidence="1" type="ORF">M3M35_04210</name>
</gene>
<dbReference type="RefSeq" id="WP_252749433.1">
    <property type="nucleotide sequence ID" value="NZ_CP097116.1"/>
</dbReference>
<organism evidence="1 2">
    <name type="scientific">Fructilactobacillus myrtifloralis</name>
    <dbReference type="NCBI Taxonomy" id="2940301"/>
    <lineage>
        <taxon>Bacteria</taxon>
        <taxon>Bacillati</taxon>
        <taxon>Bacillota</taxon>
        <taxon>Bacilli</taxon>
        <taxon>Lactobacillales</taxon>
        <taxon>Lactobacillaceae</taxon>
        <taxon>Fructilactobacillus</taxon>
    </lineage>
</organism>
<sequence>MSTFDKYIHRFEITTGLKCEYKIIENNKYTPLYIKKNFILLKINLLDTDFIALFSDNASSEDSVRAMSVIRKNFIKYPIALFSNKIREIDKKVFLNRGIPFFCSNGEMFLPFLGTRLYSFKSINNKSRLSRYSQEIFVLLLYIIQSVNKNESKINITRYDSPINVYNNKIGFTGGDEFIKYFEKYIDIRNRSTLSRSLSELEEQSIISSIGNTRNKEYFIGLDSYSLLMNYKELLKNPLYKKKYYISENLENEMNEFFDHNQLKDFVYVGDMALSNSSMISEHSYSEISLYQKENKVLKDIVDASTTAKFDDWIYDLKYILQFSKYDLLKYNKFYRDFVDFSYPKKTIDPINLFLSLDDKNDERLIDGINELVDNRLK</sequence>
<dbReference type="Proteomes" id="UP001056707">
    <property type="component" value="Chromosome"/>
</dbReference>
<protein>
    <submittedName>
        <fullName evidence="1">Uncharacterized protein</fullName>
    </submittedName>
</protein>
<evidence type="ECO:0000313" key="2">
    <source>
        <dbReference type="Proteomes" id="UP001056707"/>
    </source>
</evidence>
<reference evidence="1" key="1">
    <citation type="submission" date="2022-05" db="EMBL/GenBank/DDBJ databases">
        <authorList>
            <person name="Oliphant S.A."/>
            <person name="Watson-Haigh N.S."/>
            <person name="Sumby K.M."/>
            <person name="Gardner J.M."/>
            <person name="Jiranek V."/>
        </authorList>
    </citation>
    <scope>NUCLEOTIDE SEQUENCE</scope>
    <source>
        <strain evidence="1">KI16_H9</strain>
    </source>
</reference>
<accession>A0ABY5BLU6</accession>
<name>A0ABY5BLU6_9LACO</name>
<evidence type="ECO:0000313" key="1">
    <source>
        <dbReference type="EMBL" id="USS84530.1"/>
    </source>
</evidence>
<keyword evidence="2" id="KW-1185">Reference proteome</keyword>